<dbReference type="Pfam" id="PF08031">
    <property type="entry name" value="BBE"/>
    <property type="match status" value="1"/>
</dbReference>
<protein>
    <submittedName>
        <fullName evidence="5">Chanoclavine-I synthase oxidoreductase protein</fullName>
    </submittedName>
</protein>
<dbReference type="PROSITE" id="PS51387">
    <property type="entry name" value="FAD_PCMH"/>
    <property type="match status" value="1"/>
</dbReference>
<keyword evidence="2" id="KW-0560">Oxidoreductase</keyword>
<evidence type="ECO:0000259" key="4">
    <source>
        <dbReference type="PROSITE" id="PS51387"/>
    </source>
</evidence>
<feature type="chain" id="PRO_5004532536" evidence="3">
    <location>
        <begin position="21"/>
        <end position="608"/>
    </location>
</feature>
<comment type="similarity">
    <text evidence="1">Belongs to the oxygen-dependent FAD-linked oxidoreductase family.</text>
</comment>
<feature type="domain" description="FAD-binding PCMH-type" evidence="4">
    <location>
        <begin position="122"/>
        <end position="307"/>
    </location>
</feature>
<dbReference type="AlphaFoldDB" id="S5SNH5"/>
<dbReference type="Gene3D" id="3.30.465.10">
    <property type="match status" value="1"/>
</dbReference>
<gene>
    <name evidence="5" type="primary">easE</name>
</gene>
<dbReference type="Pfam" id="PF01565">
    <property type="entry name" value="FAD_binding_4"/>
    <property type="match status" value="1"/>
</dbReference>
<organism evidence="5">
    <name type="scientific">Epichloe sp. E4305</name>
    <dbReference type="NCBI Taxonomy" id="1344557"/>
    <lineage>
        <taxon>Eukaryota</taxon>
        <taxon>Fungi</taxon>
        <taxon>Dikarya</taxon>
        <taxon>Ascomycota</taxon>
        <taxon>Pezizomycotina</taxon>
        <taxon>Sordariomycetes</taxon>
        <taxon>Hypocreomycetidae</taxon>
        <taxon>Hypocreales</taxon>
        <taxon>Clavicipitaceae</taxon>
        <taxon>Epichloe</taxon>
    </lineage>
</organism>
<dbReference type="GO" id="GO:0016491">
    <property type="term" value="F:oxidoreductase activity"/>
    <property type="evidence" value="ECO:0007669"/>
    <property type="project" value="UniProtKB-KW"/>
</dbReference>
<reference evidence="5" key="1">
    <citation type="journal article" date="2013" name="Toxins">
        <title>Currencies of mutualisms: sources of alkaloid genes in vertically transmitted epichloae.</title>
        <authorList>
            <person name="Schardl C.L."/>
            <person name="Young C.A."/>
            <person name="Pan J."/>
            <person name="Florea S."/>
            <person name="Takach J.E."/>
            <person name="Panaccione D.G."/>
            <person name="Farman M.L."/>
            <person name="Webb J.S."/>
            <person name="Jaromczyk J."/>
            <person name="Charlton N.D."/>
            <person name="Nagabhyru P."/>
            <person name="Chen L."/>
            <person name="Shi C."/>
            <person name="Leuchtmann A."/>
        </authorList>
    </citation>
    <scope>NUCLEOTIDE SEQUENCE</scope>
    <source>
        <strain evidence="5">E4305</strain>
    </source>
</reference>
<sequence>MRHLVTFVVGLLLSWGFLSSLQDPPSCRCRPWESCWPDSHQWTSLNASIDGNLVHVQPVGSVCHDPQYDAVACGDVLDLSRNSGWRASNPATLQDWIWETGSGDNESCLLLSSSERPQEIPCHQGRLPLYSAAVKSTAHVQGVVRFAKDHNLRLVIKNTGHDATGRSAAPDSLQIHTYFLKGIHYHDNFLAEGDATGSGPAVTLGAGVVHSEVYKHGIDHKYSVVGGECPTVGIVGGFLQGGGVSSWSGFTRGLAVDNVLEYQVVTANAELVIANEHQNQDLFWALRGGGGGTFGVVTQATVRAFPDDPTVVSTLVLSSTQADTSFWEKAISRLLSILRSCNQQNVHGQLIITRPSVDILNAGLTLHFSNMTNALHAETLLQPHIASLSEEQISTTLSSKFVANINSELRLDADIYPKGIGTLQTSMMISNELFGSSEGPSTVAQVFGKLPIGPYDLLFTSNLGGRIAANKGLDTAIHPAWRSSAHLVTYVRSVEPSIEAKKLALKEITNIYMPILYSMQPSFKVSYRNLGDPNEKNYQEVFWGEKVYKRLASIKAKLDPNGLFISKLGVGSEDWDTEGMCYQPQNRVSQPLRSLKYFLSVLKDTICY</sequence>
<dbReference type="InterPro" id="IPR016166">
    <property type="entry name" value="FAD-bd_PCMH"/>
</dbReference>
<dbReference type="InterPro" id="IPR036318">
    <property type="entry name" value="FAD-bd_PCMH-like_sf"/>
</dbReference>
<evidence type="ECO:0000313" key="5">
    <source>
        <dbReference type="EMBL" id="AGS32007.1"/>
    </source>
</evidence>
<evidence type="ECO:0000256" key="1">
    <source>
        <dbReference type="ARBA" id="ARBA00005466"/>
    </source>
</evidence>
<dbReference type="InterPro" id="IPR012951">
    <property type="entry name" value="BBE"/>
</dbReference>
<name>S5SNH5_9HYPO</name>
<feature type="signal peptide" evidence="3">
    <location>
        <begin position="1"/>
        <end position="20"/>
    </location>
</feature>
<dbReference type="EMBL" id="KC989579">
    <property type="protein sequence ID" value="AGS32007.1"/>
    <property type="molecule type" value="Genomic_DNA"/>
</dbReference>
<dbReference type="InterPro" id="IPR006094">
    <property type="entry name" value="Oxid_FAD_bind_N"/>
</dbReference>
<dbReference type="SUPFAM" id="SSF56176">
    <property type="entry name" value="FAD-binding/transporter-associated domain-like"/>
    <property type="match status" value="1"/>
</dbReference>
<dbReference type="GO" id="GO:0071949">
    <property type="term" value="F:FAD binding"/>
    <property type="evidence" value="ECO:0007669"/>
    <property type="project" value="InterPro"/>
</dbReference>
<dbReference type="PANTHER" id="PTHR13878">
    <property type="entry name" value="GULONOLACTONE OXIDASE"/>
    <property type="match status" value="1"/>
</dbReference>
<dbReference type="PANTHER" id="PTHR13878:SF98">
    <property type="entry name" value="FAD-LINKED OXIDOREDUCTASE ASQF"/>
    <property type="match status" value="1"/>
</dbReference>
<dbReference type="Gene3D" id="3.40.462.20">
    <property type="match status" value="1"/>
</dbReference>
<evidence type="ECO:0000256" key="2">
    <source>
        <dbReference type="ARBA" id="ARBA00023002"/>
    </source>
</evidence>
<proteinExistence type="inferred from homology"/>
<dbReference type="InterPro" id="IPR016169">
    <property type="entry name" value="FAD-bd_PCMH_sub2"/>
</dbReference>
<accession>S5SNH5</accession>
<keyword evidence="3" id="KW-0732">Signal</keyword>
<evidence type="ECO:0000256" key="3">
    <source>
        <dbReference type="SAM" id="SignalP"/>
    </source>
</evidence>
<dbReference type="InterPro" id="IPR050432">
    <property type="entry name" value="FAD-linked_Oxidoreductases_BP"/>
</dbReference>